<evidence type="ECO:0000313" key="1">
    <source>
        <dbReference type="EnsemblPlants" id="AVESA.00010b.r2.1AG0004280.1.CDS"/>
    </source>
</evidence>
<sequence length="404" mass="43595">MAPADLQEACSWIQLVNPQSDADVRASIISYGELAQAAYDGFNSDAGSPHAGSCIYSTANLLAASGVSHPGHYSVTKFVYATAAALMRSAASSMPQVTDALFLLPAEEEKSTVLESNWMGYVAVATDQGAAALGRRDIVVVWRGTVKGVEWESDFDFRMASAAPVLGPAAAAYKDAKVHHGFLSVYMSKDENSNRNKTSARDQVLEEVQRLMEMFKDEVTSITVTGHSLGASLATLNAVDMAANNVNMPSSNRKPCPVTAILFASPQVGNGEFVSAFASFRHFLHALHVINAADIVPLLPSPILGYADVATGTLPIDTTRSPYLRPGNMGTYHNLECYLHGVAGDHGARRDFQLVVDRDVALVNKDTNALKDEYPVPEKWWVTNNKCMAKGVVGRWKLENLNKT</sequence>
<keyword evidence="2" id="KW-1185">Reference proteome</keyword>
<reference evidence="1" key="2">
    <citation type="submission" date="2025-09" db="UniProtKB">
        <authorList>
            <consortium name="EnsemblPlants"/>
        </authorList>
    </citation>
    <scope>IDENTIFICATION</scope>
</reference>
<proteinExistence type="predicted"/>
<accession>A0ACD5T7A2</accession>
<reference evidence="1" key="1">
    <citation type="submission" date="2021-05" db="EMBL/GenBank/DDBJ databases">
        <authorList>
            <person name="Scholz U."/>
            <person name="Mascher M."/>
            <person name="Fiebig A."/>
        </authorList>
    </citation>
    <scope>NUCLEOTIDE SEQUENCE [LARGE SCALE GENOMIC DNA]</scope>
</reference>
<evidence type="ECO:0000313" key="2">
    <source>
        <dbReference type="Proteomes" id="UP001732700"/>
    </source>
</evidence>
<organism evidence="1 2">
    <name type="scientific">Avena sativa</name>
    <name type="common">Oat</name>
    <dbReference type="NCBI Taxonomy" id="4498"/>
    <lineage>
        <taxon>Eukaryota</taxon>
        <taxon>Viridiplantae</taxon>
        <taxon>Streptophyta</taxon>
        <taxon>Embryophyta</taxon>
        <taxon>Tracheophyta</taxon>
        <taxon>Spermatophyta</taxon>
        <taxon>Magnoliopsida</taxon>
        <taxon>Liliopsida</taxon>
        <taxon>Poales</taxon>
        <taxon>Poaceae</taxon>
        <taxon>BOP clade</taxon>
        <taxon>Pooideae</taxon>
        <taxon>Poodae</taxon>
        <taxon>Poeae</taxon>
        <taxon>Poeae Chloroplast Group 1 (Aveneae type)</taxon>
        <taxon>Aveninae</taxon>
        <taxon>Avena</taxon>
    </lineage>
</organism>
<name>A0ACD5T7A2_AVESA</name>
<protein>
    <submittedName>
        <fullName evidence="1">Uncharacterized protein</fullName>
    </submittedName>
</protein>
<dbReference type="EnsemblPlants" id="AVESA.00010b.r2.1AG0004280.1">
    <property type="protein sequence ID" value="AVESA.00010b.r2.1AG0004280.1.CDS"/>
    <property type="gene ID" value="AVESA.00010b.r2.1AG0004280"/>
</dbReference>
<dbReference type="Proteomes" id="UP001732700">
    <property type="component" value="Chromosome 1A"/>
</dbReference>